<keyword evidence="5 9" id="KW-0067">ATP-binding</keyword>
<dbReference type="GO" id="GO:0004830">
    <property type="term" value="F:tryptophan-tRNA ligase activity"/>
    <property type="evidence" value="ECO:0007669"/>
    <property type="project" value="UniProtKB-UniRule"/>
</dbReference>
<evidence type="ECO:0000313" key="11">
    <source>
        <dbReference type="Proteomes" id="UP000526302"/>
    </source>
</evidence>
<dbReference type="Proteomes" id="UP000526302">
    <property type="component" value="Unassembled WGS sequence"/>
</dbReference>
<keyword evidence="4 9" id="KW-0547">Nucleotide-binding</keyword>
<accession>A0A7K4BZQ0</accession>
<sequence>MSKNDSQKIMVDPWGNSLIEDYSRLIREFGMQEFDLSIMPNPNAQMRRGVIFGGQDLKIIAEAIKTKKKFYCLTGIMPSAEKIHLGTESIIQQVKYYQDNGAETYVLIADVEAQATRGISLTEGKRRALNFYIPAYIALGLDPKKTKFYFQSENKKVSNLAAICSQKITENEFRAIYGSVHPSKVMSAFTQMGDILHPQLKNTMPGIIPIGIDQAPHIRMSRDIARRLKNEYGFFLPSASYNKYTSSLDGSFKMSKNEQTGKIEIPEKDRKELEKKLKKTLTGGRATMNEQKQKGGEVEKCVAYEYCKNHFIKEDKILKQMRDECVSGKNLCGECKQKYLIKHAFEFYDEFDKKFENAKKIVGKIKFEE</sequence>
<comment type="caution">
    <text evidence="10">The sequence shown here is derived from an EMBL/GenBank/DDBJ whole genome shotgun (WGS) entry which is preliminary data.</text>
</comment>
<dbReference type="AlphaFoldDB" id="A0A7K4BZQ0"/>
<dbReference type="GO" id="GO:0005737">
    <property type="term" value="C:cytoplasm"/>
    <property type="evidence" value="ECO:0007669"/>
    <property type="project" value="UniProtKB-UniRule"/>
</dbReference>
<name>A0A7K4BZQ0_9ARCH</name>
<dbReference type="PANTHER" id="PTHR10055">
    <property type="entry name" value="TRYPTOPHANYL-TRNA SYNTHETASE"/>
    <property type="match status" value="1"/>
</dbReference>
<evidence type="ECO:0000256" key="2">
    <source>
        <dbReference type="ARBA" id="ARBA00013161"/>
    </source>
</evidence>
<dbReference type="EMBL" id="JAAZKV010000023">
    <property type="protein sequence ID" value="NMA44756.1"/>
    <property type="molecule type" value="Genomic_DNA"/>
</dbReference>
<evidence type="ECO:0000256" key="6">
    <source>
        <dbReference type="ARBA" id="ARBA00022917"/>
    </source>
</evidence>
<evidence type="ECO:0000256" key="8">
    <source>
        <dbReference type="NCBIfam" id="TIGR00233"/>
    </source>
</evidence>
<dbReference type="Gene3D" id="3.40.50.620">
    <property type="entry name" value="HUPs"/>
    <property type="match status" value="1"/>
</dbReference>
<evidence type="ECO:0000256" key="1">
    <source>
        <dbReference type="ARBA" id="ARBA00005594"/>
    </source>
</evidence>
<dbReference type="PANTHER" id="PTHR10055:SF5">
    <property type="entry name" value="TRYPTOPHAN--TRNA LIGASE"/>
    <property type="match status" value="1"/>
</dbReference>
<gene>
    <name evidence="10" type="primary">trpS</name>
    <name evidence="10" type="ORF">GX950_03035</name>
</gene>
<dbReference type="Gene3D" id="1.10.240.10">
    <property type="entry name" value="Tyrosyl-Transfer RNA Synthetase"/>
    <property type="match status" value="1"/>
</dbReference>
<dbReference type="NCBIfam" id="TIGR00233">
    <property type="entry name" value="trpS"/>
    <property type="match status" value="1"/>
</dbReference>
<dbReference type="GO" id="GO:0006436">
    <property type="term" value="P:tryptophanyl-tRNA aminoacylation"/>
    <property type="evidence" value="ECO:0007669"/>
    <property type="project" value="UniProtKB-UniRule"/>
</dbReference>
<evidence type="ECO:0000256" key="7">
    <source>
        <dbReference type="ARBA" id="ARBA00023146"/>
    </source>
</evidence>
<protein>
    <recommendedName>
        <fullName evidence="2 8">Tryptophan--tRNA ligase</fullName>
        <ecNumber evidence="2 8">6.1.1.2</ecNumber>
    </recommendedName>
</protein>
<dbReference type="InterPro" id="IPR002305">
    <property type="entry name" value="aa-tRNA-synth_Ic"/>
</dbReference>
<keyword evidence="3 9" id="KW-0436">Ligase</keyword>
<evidence type="ECO:0000313" key="10">
    <source>
        <dbReference type="EMBL" id="NMA44756.1"/>
    </source>
</evidence>
<dbReference type="SUPFAM" id="SSF52374">
    <property type="entry name" value="Nucleotidylyl transferase"/>
    <property type="match status" value="1"/>
</dbReference>
<keyword evidence="7 9" id="KW-0030">Aminoacyl-tRNA synthetase</keyword>
<evidence type="ECO:0000256" key="4">
    <source>
        <dbReference type="ARBA" id="ARBA00022741"/>
    </source>
</evidence>
<proteinExistence type="inferred from homology"/>
<dbReference type="GO" id="GO:0005524">
    <property type="term" value="F:ATP binding"/>
    <property type="evidence" value="ECO:0007669"/>
    <property type="project" value="UniProtKB-KW"/>
</dbReference>
<evidence type="ECO:0000256" key="3">
    <source>
        <dbReference type="ARBA" id="ARBA00022598"/>
    </source>
</evidence>
<keyword evidence="6 9" id="KW-0648">Protein biosynthesis</keyword>
<evidence type="ECO:0000256" key="5">
    <source>
        <dbReference type="ARBA" id="ARBA00022840"/>
    </source>
</evidence>
<dbReference type="Pfam" id="PF00579">
    <property type="entry name" value="tRNA-synt_1b"/>
    <property type="match status" value="1"/>
</dbReference>
<evidence type="ECO:0000256" key="9">
    <source>
        <dbReference type="RuleBase" id="RU363036"/>
    </source>
</evidence>
<comment type="similarity">
    <text evidence="1 9">Belongs to the class-I aminoacyl-tRNA synthetase family.</text>
</comment>
<dbReference type="InterPro" id="IPR014729">
    <property type="entry name" value="Rossmann-like_a/b/a_fold"/>
</dbReference>
<reference evidence="10 11" key="1">
    <citation type="journal article" date="2020" name="Biotechnol. Biofuels">
        <title>New insights from the biogas microbiome by comprehensive genome-resolved metagenomics of nearly 1600 species originating from multiple anaerobic digesters.</title>
        <authorList>
            <person name="Campanaro S."/>
            <person name="Treu L."/>
            <person name="Rodriguez-R L.M."/>
            <person name="Kovalovszki A."/>
            <person name="Ziels R.M."/>
            <person name="Maus I."/>
            <person name="Zhu X."/>
            <person name="Kougias P.G."/>
            <person name="Basile A."/>
            <person name="Luo G."/>
            <person name="Schluter A."/>
            <person name="Konstantinidis K.T."/>
            <person name="Angelidaki I."/>
        </authorList>
    </citation>
    <scope>NUCLEOTIDE SEQUENCE [LARGE SCALE GENOMIC DNA]</scope>
    <source>
        <strain evidence="10">AS22ysBPME_79</strain>
    </source>
</reference>
<dbReference type="InterPro" id="IPR002306">
    <property type="entry name" value="Trp-tRNA-ligase"/>
</dbReference>
<dbReference type="EC" id="6.1.1.2" evidence="2 8"/>
<dbReference type="PRINTS" id="PR01039">
    <property type="entry name" value="TRNASYNTHTRP"/>
</dbReference>
<organism evidence="10 11">
    <name type="scientific">Candidatus Iainarchaeum sp</name>
    <dbReference type="NCBI Taxonomy" id="3101447"/>
    <lineage>
        <taxon>Archaea</taxon>
        <taxon>Candidatus Iainarchaeota</taxon>
        <taxon>Candidatus Iainarchaeia</taxon>
        <taxon>Candidatus Iainarchaeales</taxon>
        <taxon>Candidatus Iainarchaeaceae</taxon>
        <taxon>Candidatus Iainarchaeum</taxon>
    </lineage>
</organism>